<dbReference type="PANTHER" id="PTHR24243">
    <property type="entry name" value="G-PROTEIN COUPLED RECEPTOR"/>
    <property type="match status" value="1"/>
</dbReference>
<dbReference type="GO" id="GO:0005886">
    <property type="term" value="C:plasma membrane"/>
    <property type="evidence" value="ECO:0007669"/>
    <property type="project" value="TreeGrafter"/>
</dbReference>
<evidence type="ECO:0000256" key="1">
    <source>
        <dbReference type="ARBA" id="ARBA00004141"/>
    </source>
</evidence>
<dbReference type="PROSITE" id="PS50262">
    <property type="entry name" value="G_PROTEIN_RECEP_F1_2"/>
    <property type="match status" value="1"/>
</dbReference>
<feature type="transmembrane region" description="Helical" evidence="8">
    <location>
        <begin position="30"/>
        <end position="47"/>
    </location>
</feature>
<evidence type="ECO:0000256" key="8">
    <source>
        <dbReference type="SAM" id="Phobius"/>
    </source>
</evidence>
<evidence type="ECO:0000256" key="6">
    <source>
        <dbReference type="ARBA" id="ARBA00023170"/>
    </source>
</evidence>
<keyword evidence="11" id="KW-1185">Reference proteome</keyword>
<evidence type="ECO:0000256" key="7">
    <source>
        <dbReference type="ARBA" id="ARBA00023224"/>
    </source>
</evidence>
<name>A0A815S885_ADIRI</name>
<evidence type="ECO:0000256" key="2">
    <source>
        <dbReference type="ARBA" id="ARBA00022692"/>
    </source>
</evidence>
<feature type="domain" description="G-protein coupled receptors family 1 profile" evidence="9">
    <location>
        <begin position="38"/>
        <end position="300"/>
    </location>
</feature>
<keyword evidence="5 8" id="KW-0472">Membrane</keyword>
<dbReference type="InterPro" id="IPR000276">
    <property type="entry name" value="GPCR_Rhodpsn"/>
</dbReference>
<sequence>MSNISTTTIPPIVANLIIARAGIQRYGQPILFAVGILGCFLNILIFLRPSMRQNSCAIYFHASSWANLLCLCWGVLASMLAFFTGNNPASYNVVYCRIRFYMINFPQYASRAFVVLACLDRFLLCSTSVRQRQFCRANVAKRMVPLATFVCACLPIYILITYGPVNKLRPCMVATDVGYVWEAVTAYMCTFIIPSVSMSILSWLTVRRLRQSAQRVGRDKVSILALYSNHFLNKITVTGKDTQLIGMLIAQVILYFITNMPYISLLLYGTFTANVLESSKSTYRVAVENFANTLLASFFYYCFNGWPFFVYTLTAPSFRHELFVIFTQRMPHQTPSNTRQQNIDYIHRIAPMTN</sequence>
<evidence type="ECO:0000256" key="4">
    <source>
        <dbReference type="ARBA" id="ARBA00023040"/>
    </source>
</evidence>
<dbReference type="Pfam" id="PF00001">
    <property type="entry name" value="7tm_1"/>
    <property type="match status" value="1"/>
</dbReference>
<gene>
    <name evidence="10" type="ORF">XAT740_LOCUS38975</name>
</gene>
<dbReference type="PANTHER" id="PTHR24243:SF230">
    <property type="entry name" value="G-PROTEIN COUPLED RECEPTORS FAMILY 1 PROFILE DOMAIN-CONTAINING PROTEIN"/>
    <property type="match status" value="1"/>
</dbReference>
<feature type="transmembrane region" description="Helical" evidence="8">
    <location>
        <begin position="144"/>
        <end position="165"/>
    </location>
</feature>
<protein>
    <recommendedName>
        <fullName evidence="9">G-protein coupled receptors family 1 profile domain-containing protein</fullName>
    </recommendedName>
</protein>
<feature type="transmembrane region" description="Helical" evidence="8">
    <location>
        <begin position="290"/>
        <end position="313"/>
    </location>
</feature>
<dbReference type="EMBL" id="CAJNOR010004269">
    <property type="protein sequence ID" value="CAF1489013.1"/>
    <property type="molecule type" value="Genomic_DNA"/>
</dbReference>
<keyword evidence="6" id="KW-0675">Receptor</keyword>
<feature type="transmembrane region" description="Helical" evidence="8">
    <location>
        <begin position="244"/>
        <end position="270"/>
    </location>
</feature>
<keyword evidence="2 8" id="KW-0812">Transmembrane</keyword>
<dbReference type="InterPro" id="IPR017452">
    <property type="entry name" value="GPCR_Rhodpsn_7TM"/>
</dbReference>
<dbReference type="Gene3D" id="1.20.1070.10">
    <property type="entry name" value="Rhodopsin 7-helix transmembrane proteins"/>
    <property type="match status" value="1"/>
</dbReference>
<comment type="caution">
    <text evidence="10">The sequence shown here is derived from an EMBL/GenBank/DDBJ whole genome shotgun (WGS) entry which is preliminary data.</text>
</comment>
<proteinExistence type="predicted"/>
<evidence type="ECO:0000259" key="9">
    <source>
        <dbReference type="PROSITE" id="PS50262"/>
    </source>
</evidence>
<organism evidence="10 11">
    <name type="scientific">Adineta ricciae</name>
    <name type="common">Rotifer</name>
    <dbReference type="NCBI Taxonomy" id="249248"/>
    <lineage>
        <taxon>Eukaryota</taxon>
        <taxon>Metazoa</taxon>
        <taxon>Spiralia</taxon>
        <taxon>Gnathifera</taxon>
        <taxon>Rotifera</taxon>
        <taxon>Eurotatoria</taxon>
        <taxon>Bdelloidea</taxon>
        <taxon>Adinetida</taxon>
        <taxon>Adinetidae</taxon>
        <taxon>Adineta</taxon>
    </lineage>
</organism>
<reference evidence="10" key="1">
    <citation type="submission" date="2021-02" db="EMBL/GenBank/DDBJ databases">
        <authorList>
            <person name="Nowell W R."/>
        </authorList>
    </citation>
    <scope>NUCLEOTIDE SEQUENCE</scope>
</reference>
<evidence type="ECO:0000313" key="10">
    <source>
        <dbReference type="EMBL" id="CAF1489013.1"/>
    </source>
</evidence>
<dbReference type="AlphaFoldDB" id="A0A815S885"/>
<comment type="subcellular location">
    <subcellularLocation>
        <location evidence="1">Membrane</location>
        <topology evidence="1">Multi-pass membrane protein</topology>
    </subcellularLocation>
</comment>
<dbReference type="GO" id="GO:0004930">
    <property type="term" value="F:G protein-coupled receptor activity"/>
    <property type="evidence" value="ECO:0007669"/>
    <property type="project" value="UniProtKB-KW"/>
</dbReference>
<keyword evidence="3 8" id="KW-1133">Transmembrane helix</keyword>
<evidence type="ECO:0000313" key="11">
    <source>
        <dbReference type="Proteomes" id="UP000663828"/>
    </source>
</evidence>
<feature type="transmembrane region" description="Helical" evidence="8">
    <location>
        <begin position="185"/>
        <end position="206"/>
    </location>
</feature>
<dbReference type="SUPFAM" id="SSF81321">
    <property type="entry name" value="Family A G protein-coupled receptor-like"/>
    <property type="match status" value="1"/>
</dbReference>
<evidence type="ECO:0000256" key="5">
    <source>
        <dbReference type="ARBA" id="ARBA00023136"/>
    </source>
</evidence>
<feature type="transmembrane region" description="Helical" evidence="8">
    <location>
        <begin position="59"/>
        <end position="85"/>
    </location>
</feature>
<evidence type="ECO:0000256" key="3">
    <source>
        <dbReference type="ARBA" id="ARBA00022989"/>
    </source>
</evidence>
<accession>A0A815S885</accession>
<dbReference type="Proteomes" id="UP000663828">
    <property type="component" value="Unassembled WGS sequence"/>
</dbReference>
<keyword evidence="4" id="KW-0297">G-protein coupled receptor</keyword>
<keyword evidence="7" id="KW-0807">Transducer</keyword>